<keyword evidence="4 5" id="KW-0238">DNA-binding</keyword>
<dbReference type="Proteomes" id="UP000595437">
    <property type="component" value="Chromosome 4"/>
</dbReference>
<evidence type="ECO:0000256" key="4">
    <source>
        <dbReference type="ARBA" id="ARBA00023125"/>
    </source>
</evidence>
<feature type="domain" description="THAP-type" evidence="6">
    <location>
        <begin position="1"/>
        <end position="90"/>
    </location>
</feature>
<evidence type="ECO:0000256" key="5">
    <source>
        <dbReference type="PROSITE-ProRule" id="PRU00309"/>
    </source>
</evidence>
<accession>A0A7T8QSU5</accession>
<gene>
    <name evidence="7" type="ORF">FKW44_006397</name>
</gene>
<dbReference type="SUPFAM" id="SSF57716">
    <property type="entry name" value="Glucocorticoid receptor-like (DNA-binding domain)"/>
    <property type="match status" value="1"/>
</dbReference>
<dbReference type="SMART" id="SM00692">
    <property type="entry name" value="DM3"/>
    <property type="match status" value="1"/>
</dbReference>
<keyword evidence="2 5" id="KW-0863">Zinc-finger</keyword>
<evidence type="ECO:0000259" key="6">
    <source>
        <dbReference type="PROSITE" id="PS50950"/>
    </source>
</evidence>
<evidence type="ECO:0000313" key="8">
    <source>
        <dbReference type="Proteomes" id="UP000595437"/>
    </source>
</evidence>
<keyword evidence="1" id="KW-0479">Metal-binding</keyword>
<dbReference type="AlphaFoldDB" id="A0A7T8QSU5"/>
<protein>
    <submittedName>
        <fullName evidence="7">THAP domain-containing protein 9</fullName>
    </submittedName>
</protein>
<dbReference type="PANTHER" id="PTHR46600:SF11">
    <property type="entry name" value="THAP DOMAIN-CONTAINING PROTEIN 10"/>
    <property type="match status" value="1"/>
</dbReference>
<evidence type="ECO:0000256" key="3">
    <source>
        <dbReference type="ARBA" id="ARBA00022833"/>
    </source>
</evidence>
<name>A0A7T8QSU5_CALRO</name>
<dbReference type="Pfam" id="PF05485">
    <property type="entry name" value="THAP"/>
    <property type="match status" value="1"/>
</dbReference>
<dbReference type="SMART" id="SM00980">
    <property type="entry name" value="THAP"/>
    <property type="match status" value="1"/>
</dbReference>
<keyword evidence="8" id="KW-1185">Reference proteome</keyword>
<evidence type="ECO:0000256" key="2">
    <source>
        <dbReference type="ARBA" id="ARBA00022771"/>
    </source>
</evidence>
<feature type="non-terminal residue" evidence="7">
    <location>
        <position position="97"/>
    </location>
</feature>
<dbReference type="PANTHER" id="PTHR46600">
    <property type="entry name" value="THAP DOMAIN-CONTAINING"/>
    <property type="match status" value="1"/>
</dbReference>
<evidence type="ECO:0000256" key="1">
    <source>
        <dbReference type="ARBA" id="ARBA00022723"/>
    </source>
</evidence>
<dbReference type="EMBL" id="CP045893">
    <property type="protein sequence ID" value="QQP53794.1"/>
    <property type="molecule type" value="Genomic_DNA"/>
</dbReference>
<reference evidence="8" key="1">
    <citation type="submission" date="2021-01" db="EMBL/GenBank/DDBJ databases">
        <title>Caligus Genome Assembly.</title>
        <authorList>
            <person name="Gallardo-Escarate C."/>
        </authorList>
    </citation>
    <scope>NUCLEOTIDE SEQUENCE [LARGE SCALE GENOMIC DNA]</scope>
</reference>
<keyword evidence="3" id="KW-0862">Zinc</keyword>
<organism evidence="7 8">
    <name type="scientific">Caligus rogercresseyi</name>
    <name type="common">Sea louse</name>
    <dbReference type="NCBI Taxonomy" id="217165"/>
    <lineage>
        <taxon>Eukaryota</taxon>
        <taxon>Metazoa</taxon>
        <taxon>Ecdysozoa</taxon>
        <taxon>Arthropoda</taxon>
        <taxon>Crustacea</taxon>
        <taxon>Multicrustacea</taxon>
        <taxon>Hexanauplia</taxon>
        <taxon>Copepoda</taxon>
        <taxon>Siphonostomatoida</taxon>
        <taxon>Caligidae</taxon>
        <taxon>Caligus</taxon>
    </lineage>
</organism>
<sequence length="97" mass="11450">MATQHVATCFSPHIDSDGGYSYLRFPKRMDLQQKWVHACHREDPISLRTARICSRHFEFECFERIMSNYERTSSSKIRRKLKIDATPTLHLAHETPE</sequence>
<dbReference type="InterPro" id="IPR026516">
    <property type="entry name" value="THAP1/10"/>
</dbReference>
<dbReference type="InterPro" id="IPR006612">
    <property type="entry name" value="THAP_Znf"/>
</dbReference>
<evidence type="ECO:0000313" key="7">
    <source>
        <dbReference type="EMBL" id="QQP53794.1"/>
    </source>
</evidence>
<dbReference type="PROSITE" id="PS50950">
    <property type="entry name" value="ZF_THAP"/>
    <property type="match status" value="1"/>
</dbReference>
<dbReference type="OrthoDB" id="7331812at2759"/>
<dbReference type="GO" id="GO:0043565">
    <property type="term" value="F:sequence-specific DNA binding"/>
    <property type="evidence" value="ECO:0007669"/>
    <property type="project" value="InterPro"/>
</dbReference>
<proteinExistence type="predicted"/>
<dbReference type="GO" id="GO:0008270">
    <property type="term" value="F:zinc ion binding"/>
    <property type="evidence" value="ECO:0007669"/>
    <property type="project" value="UniProtKB-KW"/>
</dbReference>